<protein>
    <submittedName>
        <fullName evidence="2">Uncharacterized protein</fullName>
    </submittedName>
</protein>
<dbReference type="AlphaFoldDB" id="A0A4P9WNB9"/>
<organism evidence="2 3">
    <name type="scientific">Blyttiomyces helicus</name>
    <dbReference type="NCBI Taxonomy" id="388810"/>
    <lineage>
        <taxon>Eukaryota</taxon>
        <taxon>Fungi</taxon>
        <taxon>Fungi incertae sedis</taxon>
        <taxon>Chytridiomycota</taxon>
        <taxon>Chytridiomycota incertae sedis</taxon>
        <taxon>Chytridiomycetes</taxon>
        <taxon>Chytridiomycetes incertae sedis</taxon>
        <taxon>Blyttiomyces</taxon>
    </lineage>
</organism>
<evidence type="ECO:0000256" key="1">
    <source>
        <dbReference type="SAM" id="Coils"/>
    </source>
</evidence>
<evidence type="ECO:0000313" key="2">
    <source>
        <dbReference type="EMBL" id="RKO92256.1"/>
    </source>
</evidence>
<keyword evidence="3" id="KW-1185">Reference proteome</keyword>
<dbReference type="PANTHER" id="PTHR35818">
    <property type="entry name" value="C1ORF189"/>
    <property type="match status" value="1"/>
</dbReference>
<feature type="coiled-coil region" evidence="1">
    <location>
        <begin position="62"/>
        <end position="89"/>
    </location>
</feature>
<accession>A0A4P9WNB9</accession>
<reference evidence="3" key="1">
    <citation type="journal article" date="2018" name="Nat. Microbiol.">
        <title>Leveraging single-cell genomics to expand the fungal tree of life.</title>
        <authorList>
            <person name="Ahrendt S.R."/>
            <person name="Quandt C.A."/>
            <person name="Ciobanu D."/>
            <person name="Clum A."/>
            <person name="Salamov A."/>
            <person name="Andreopoulos B."/>
            <person name="Cheng J.F."/>
            <person name="Woyke T."/>
            <person name="Pelin A."/>
            <person name="Henrissat B."/>
            <person name="Reynolds N.K."/>
            <person name="Benny G.L."/>
            <person name="Smith M.E."/>
            <person name="James T.Y."/>
            <person name="Grigoriev I.V."/>
        </authorList>
    </citation>
    <scope>NUCLEOTIDE SEQUENCE [LARGE SCALE GENOMIC DNA]</scope>
</reference>
<proteinExistence type="predicted"/>
<name>A0A4P9WNB9_9FUNG</name>
<gene>
    <name evidence="2" type="ORF">BDK51DRAFT_28683</name>
</gene>
<dbReference type="Pfam" id="PF15104">
    <property type="entry name" value="CFAP141"/>
    <property type="match status" value="1"/>
</dbReference>
<dbReference type="OrthoDB" id="2144732at2759"/>
<dbReference type="EMBL" id="KZ994715">
    <property type="protein sequence ID" value="RKO92256.1"/>
    <property type="molecule type" value="Genomic_DNA"/>
</dbReference>
<dbReference type="PANTHER" id="PTHR35818:SF1">
    <property type="entry name" value="CILIA- AND FLAGELLA-ASSOCIATED PROTEIN 141"/>
    <property type="match status" value="1"/>
</dbReference>
<sequence>MSLANQAEINFIKRLKAESLLINQSKMTRRNKEAALVSQWQDDAIRVAWKSDMKRSKETMRYELVAANIELMNRRRQELKQLLDQDAEKYRQELASMGLTAHMDRI</sequence>
<keyword evidence="1" id="KW-0175">Coiled coil</keyword>
<evidence type="ECO:0000313" key="3">
    <source>
        <dbReference type="Proteomes" id="UP000269721"/>
    </source>
</evidence>
<dbReference type="InterPro" id="IPR029375">
    <property type="entry name" value="CFAP141"/>
</dbReference>
<dbReference type="Proteomes" id="UP000269721">
    <property type="component" value="Unassembled WGS sequence"/>
</dbReference>